<proteinExistence type="predicted"/>
<evidence type="ECO:0000313" key="1">
    <source>
        <dbReference type="Ensembl" id="ENSCCRP00020092088.1"/>
    </source>
</evidence>
<protein>
    <submittedName>
        <fullName evidence="1">Transmembrane channel like 6</fullName>
    </submittedName>
</protein>
<accession>A0A8C2PY23</accession>
<reference evidence="1" key="1">
    <citation type="submission" date="2025-08" db="UniProtKB">
        <authorList>
            <consortium name="Ensembl"/>
        </authorList>
    </citation>
    <scope>IDENTIFICATION</scope>
</reference>
<name>A0A8C2PY23_CYPCA</name>
<dbReference type="Ensembl" id="ENSCCRT00020100631.1">
    <property type="protein sequence ID" value="ENSCCRP00020092088.1"/>
    <property type="gene ID" value="ENSCCRG00020042160.1"/>
</dbReference>
<evidence type="ECO:0000313" key="2">
    <source>
        <dbReference type="Proteomes" id="UP000694701"/>
    </source>
</evidence>
<organism evidence="1 2">
    <name type="scientific">Cyprinus carpio</name>
    <name type="common">Common carp</name>
    <dbReference type="NCBI Taxonomy" id="7962"/>
    <lineage>
        <taxon>Eukaryota</taxon>
        <taxon>Metazoa</taxon>
        <taxon>Chordata</taxon>
        <taxon>Craniata</taxon>
        <taxon>Vertebrata</taxon>
        <taxon>Euteleostomi</taxon>
        <taxon>Actinopterygii</taxon>
        <taxon>Neopterygii</taxon>
        <taxon>Teleostei</taxon>
        <taxon>Ostariophysi</taxon>
        <taxon>Cypriniformes</taxon>
        <taxon>Cyprinidae</taxon>
        <taxon>Cyprininae</taxon>
        <taxon>Cyprinus</taxon>
    </lineage>
</organism>
<dbReference type="Proteomes" id="UP000694701">
    <property type="component" value="Unplaced"/>
</dbReference>
<sequence length="265" mass="30502">SSEESKFLSDIHSYKLLSPADEDGVHDSFSQLIQEQCHDLHDVIEMTPLDLEEDSRDDVECLEADSDAPQQTDHLIGERWSSDTLKVLSSMPSRTIGRSRGAIISQYCNRTMQLRRRRQSRPSIQHFPRSARPSIRGYGVETDAAGFEEEENKRDRLVNNLQNLSDSDRVRMLRAMPLSLSEKKELRMLVLNKAEHSVSQNQIPCCSQLKYYIIICLCFMITCTHTLIHTHSLKCMQERTHLLAHTLSRTHTHTHRHACVCVHVQ</sequence>
<dbReference type="AlphaFoldDB" id="A0A8C2PY23"/>